<comment type="caution">
    <text evidence="2">The sequence shown here is derived from an EMBL/GenBank/DDBJ whole genome shotgun (WGS) entry which is preliminary data.</text>
</comment>
<dbReference type="Proteomes" id="UP000237347">
    <property type="component" value="Unassembled WGS sequence"/>
</dbReference>
<evidence type="ECO:0000256" key="1">
    <source>
        <dbReference type="SAM" id="MobiDB-lite"/>
    </source>
</evidence>
<evidence type="ECO:0000313" key="3">
    <source>
        <dbReference type="Proteomes" id="UP000237347"/>
    </source>
</evidence>
<organism evidence="2 3">
    <name type="scientific">Quercus suber</name>
    <name type="common">Cork oak</name>
    <dbReference type="NCBI Taxonomy" id="58331"/>
    <lineage>
        <taxon>Eukaryota</taxon>
        <taxon>Viridiplantae</taxon>
        <taxon>Streptophyta</taxon>
        <taxon>Embryophyta</taxon>
        <taxon>Tracheophyta</taxon>
        <taxon>Spermatophyta</taxon>
        <taxon>Magnoliopsida</taxon>
        <taxon>eudicotyledons</taxon>
        <taxon>Gunneridae</taxon>
        <taxon>Pentapetalae</taxon>
        <taxon>rosids</taxon>
        <taxon>fabids</taxon>
        <taxon>Fagales</taxon>
        <taxon>Fagaceae</taxon>
        <taxon>Quercus</taxon>
    </lineage>
</organism>
<sequence length="143" mass="16428">MARRRAKKTFKKVESSPVNDGNDIIENEAQFDKEVERQSGAIRAIRDVEIEHLLTELRLLRSYFSKEQLQTPTMQFFKENLPNLSVVGTEGNKQFEVQWNDKESKVLEEPSETQILGMQDGLQTPGVSSQRLCWDDTQNIEAA</sequence>
<proteinExistence type="predicted"/>
<protein>
    <submittedName>
        <fullName evidence="2">Uncharacterized protein</fullName>
    </submittedName>
</protein>
<name>A0AAW0L2W6_QUESU</name>
<reference evidence="2 3" key="1">
    <citation type="journal article" date="2018" name="Sci. Data">
        <title>The draft genome sequence of cork oak.</title>
        <authorList>
            <person name="Ramos A.M."/>
            <person name="Usie A."/>
            <person name="Barbosa P."/>
            <person name="Barros P.M."/>
            <person name="Capote T."/>
            <person name="Chaves I."/>
            <person name="Simoes F."/>
            <person name="Abreu I."/>
            <person name="Carrasquinho I."/>
            <person name="Faro C."/>
            <person name="Guimaraes J.B."/>
            <person name="Mendonca D."/>
            <person name="Nobrega F."/>
            <person name="Rodrigues L."/>
            <person name="Saibo N.J.M."/>
            <person name="Varela M.C."/>
            <person name="Egas C."/>
            <person name="Matos J."/>
            <person name="Miguel C.M."/>
            <person name="Oliveira M.M."/>
            <person name="Ricardo C.P."/>
            <person name="Goncalves S."/>
        </authorList>
    </citation>
    <scope>NUCLEOTIDE SEQUENCE [LARGE SCALE GENOMIC DNA]</scope>
    <source>
        <strain evidence="3">cv. HL8</strain>
    </source>
</reference>
<dbReference type="EMBL" id="PKMF04000170">
    <property type="protein sequence ID" value="KAK7845457.1"/>
    <property type="molecule type" value="Genomic_DNA"/>
</dbReference>
<accession>A0AAW0L2W6</accession>
<dbReference type="AlphaFoldDB" id="A0AAW0L2W6"/>
<gene>
    <name evidence="2" type="ORF">CFP56_009286</name>
</gene>
<feature type="compositionally biased region" description="Basic residues" evidence="1">
    <location>
        <begin position="1"/>
        <end position="10"/>
    </location>
</feature>
<dbReference type="PANTHER" id="PTHR37248">
    <property type="entry name" value="TRANSLATION INITIATION FACTOR"/>
    <property type="match status" value="1"/>
</dbReference>
<keyword evidence="3" id="KW-1185">Reference proteome</keyword>
<feature type="region of interest" description="Disordered" evidence="1">
    <location>
        <begin position="1"/>
        <end position="21"/>
    </location>
</feature>
<evidence type="ECO:0000313" key="2">
    <source>
        <dbReference type="EMBL" id="KAK7845457.1"/>
    </source>
</evidence>
<dbReference type="PANTHER" id="PTHR37248:SF1">
    <property type="entry name" value="TRANSLATION INITIATION FACTOR"/>
    <property type="match status" value="1"/>
</dbReference>